<organism evidence="5 6">
    <name type="scientific">Alteromonas stellipolaris</name>
    <dbReference type="NCBI Taxonomy" id="233316"/>
    <lineage>
        <taxon>Bacteria</taxon>
        <taxon>Pseudomonadati</taxon>
        <taxon>Pseudomonadota</taxon>
        <taxon>Gammaproteobacteria</taxon>
        <taxon>Alteromonadales</taxon>
        <taxon>Alteromonadaceae</taxon>
        <taxon>Alteromonas/Salinimonas group</taxon>
        <taxon>Alteromonas</taxon>
    </lineage>
</organism>
<evidence type="ECO:0000256" key="2">
    <source>
        <dbReference type="ARBA" id="ARBA00012528"/>
    </source>
</evidence>
<dbReference type="Gene3D" id="2.130.10.10">
    <property type="entry name" value="YVTN repeat-like/Quinoprotein amine dehydrogenase"/>
    <property type="match status" value="3"/>
</dbReference>
<dbReference type="InterPro" id="IPR011047">
    <property type="entry name" value="Quinoprotein_ADH-like_sf"/>
</dbReference>
<dbReference type="GO" id="GO:0005886">
    <property type="term" value="C:plasma membrane"/>
    <property type="evidence" value="ECO:0007669"/>
    <property type="project" value="TreeGrafter"/>
</dbReference>
<name>A0AAW7Z1U4_9ALTE</name>
<dbReference type="PROSITE" id="PS50887">
    <property type="entry name" value="GGDEF"/>
    <property type="match status" value="1"/>
</dbReference>
<dbReference type="GO" id="GO:0052621">
    <property type="term" value="F:diguanylate cyclase activity"/>
    <property type="evidence" value="ECO:0007669"/>
    <property type="project" value="UniProtKB-EC"/>
</dbReference>
<proteinExistence type="predicted"/>
<keyword evidence="3" id="KW-0812">Transmembrane</keyword>
<dbReference type="RefSeq" id="WP_156501748.1">
    <property type="nucleotide sequence ID" value="NZ_CP015346.1"/>
</dbReference>
<keyword evidence="5" id="KW-0548">Nucleotidyltransferase</keyword>
<dbReference type="Gene3D" id="3.30.70.270">
    <property type="match status" value="1"/>
</dbReference>
<dbReference type="PANTHER" id="PTHR45138:SF6">
    <property type="entry name" value="DIGUANYLATE CYCLASE DGCN"/>
    <property type="match status" value="1"/>
</dbReference>
<dbReference type="InterPro" id="IPR000160">
    <property type="entry name" value="GGDEF_dom"/>
</dbReference>
<dbReference type="Gene3D" id="2.60.40.10">
    <property type="entry name" value="Immunoglobulins"/>
    <property type="match status" value="1"/>
</dbReference>
<dbReference type="InterPro" id="IPR029787">
    <property type="entry name" value="Nucleotide_cyclase"/>
</dbReference>
<dbReference type="Pfam" id="PF07495">
    <property type="entry name" value="Y_Y_Y"/>
    <property type="match status" value="1"/>
</dbReference>
<evidence type="ECO:0000313" key="5">
    <source>
        <dbReference type="EMBL" id="MDO6577227.1"/>
    </source>
</evidence>
<evidence type="ECO:0000313" key="6">
    <source>
        <dbReference type="Proteomes" id="UP001170717"/>
    </source>
</evidence>
<reference evidence="5" key="1">
    <citation type="submission" date="2023-07" db="EMBL/GenBank/DDBJ databases">
        <title>Genome content predicts the carbon catabolic preferences of heterotrophic bacteria.</title>
        <authorList>
            <person name="Gralka M."/>
        </authorList>
    </citation>
    <scope>NUCLEOTIDE SEQUENCE</scope>
    <source>
        <strain evidence="5">F2M12</strain>
    </source>
</reference>
<protein>
    <recommendedName>
        <fullName evidence="2">diguanylate cyclase</fullName>
        <ecNumber evidence="2">2.7.7.65</ecNumber>
    </recommendedName>
</protein>
<dbReference type="Pfam" id="PF07494">
    <property type="entry name" value="Reg_prop"/>
    <property type="match status" value="1"/>
</dbReference>
<keyword evidence="3" id="KW-1133">Transmembrane helix</keyword>
<dbReference type="FunFam" id="3.30.70.270:FF:000001">
    <property type="entry name" value="Diguanylate cyclase domain protein"/>
    <property type="match status" value="1"/>
</dbReference>
<dbReference type="EMBL" id="JAUOQI010000004">
    <property type="protein sequence ID" value="MDO6577227.1"/>
    <property type="molecule type" value="Genomic_DNA"/>
</dbReference>
<comment type="cofactor">
    <cofactor evidence="1">
        <name>Mg(2+)</name>
        <dbReference type="ChEBI" id="CHEBI:18420"/>
    </cofactor>
</comment>
<comment type="caution">
    <text evidence="5">The sequence shown here is derived from an EMBL/GenBank/DDBJ whole genome shotgun (WGS) entry which is preliminary data.</text>
</comment>
<dbReference type="SUPFAM" id="SSF50998">
    <property type="entry name" value="Quinoprotein alcohol dehydrogenase-like"/>
    <property type="match status" value="1"/>
</dbReference>
<keyword evidence="5" id="KW-0808">Transferase</keyword>
<dbReference type="GO" id="GO:0043709">
    <property type="term" value="P:cell adhesion involved in single-species biofilm formation"/>
    <property type="evidence" value="ECO:0007669"/>
    <property type="project" value="TreeGrafter"/>
</dbReference>
<sequence>MFFCVPASATSSWHTLHQPTFYTPVAKTSLIDGPILSVLETNDGFKWIVDSKGLWRWDSQSLKSVSFENKQSDTPSPQIQATFVTKSGEVWVGTQQGLYRLNQEKLQLNAYEESLLSDVSILNLNITSIANNKIFTFASDRSLFIFNDKTKKLSGFELPDRARIHALHVDSKHQLWVGSGQGLFQFPLVDIVSSGVEHSPLRVEVGSYKKPRISSILSTASGYLVVGTADKGLFVQNEDAPFRQLAMGTSTLPWLFTMSEIKPDLLLLGTFGQGLIEVNINTHETRQFSHNPLQPSSLADDNIWSTFADSKGLVWIGAGHTLNIFDANNQSIINIFGGANIDKSLSYRKVHAVQSHHGELFVGSGNAGIEILSPVNGKIEQLWETSENPVETLHVAKNGDVYASSNFASVELDSDTKQALPLAVSTRHPSTFTTAFLSTETSLWLGGTDGLWVQHNAIEKQIEFADSIAERRIASLAIDENRLWIGTWQGLVKGDIQIGETIDLATNYIAHPILKQQYISSLFVDDNGYLWVGTGSAGLFVKPTYADWTQIESISGLPGNNIAAIAGESEDHIWVSTTQGIAAINRHSFAVSWAVAAPSVVNAPYAPSAATITNENDIVFGGINGLTIIDSDNFTFSKPPVPVVLTDITLVHHDDTIESLGQAATDLTFPPLTKRITFEFAALDYLTPEHTHYRYRVIGLDGNWIQANAEQRLAVITMPQPGDYTLQIEYSYDGVTWEKNALHRKLLVMPAWYQTALAKFVAILCLCVAVYIGHLLGVKHHRHRQAFLKKLVNARTTELSIANKQLSEQAAALKEASLTDPLTGLHNRRYLTQHIERDIALVQRYYANCDQRYTEPKNHYDILFFVIDLDHFKNINDTYGHQAGDKVLVETQKRLKRIFRETDYLIRWGGEEFLVVVHNTPREEACVLAERAVDIVGSIEFQLSEETRKHVTCSIGYAAYPLSQQHYDIFDWQTTIGLADTALYGAKNNCRNTWMGLTSIPPSTDRKALEKVAKVPSSIFTYAQVQQPNSAKL</sequence>
<dbReference type="InterPro" id="IPR043128">
    <property type="entry name" value="Rev_trsase/Diguanyl_cyclase"/>
</dbReference>
<gene>
    <name evidence="5" type="ORF">Q4527_07470</name>
</gene>
<dbReference type="CDD" id="cd01949">
    <property type="entry name" value="GGDEF"/>
    <property type="match status" value="1"/>
</dbReference>
<dbReference type="SUPFAM" id="SSF63829">
    <property type="entry name" value="Calcium-dependent phosphotriesterase"/>
    <property type="match status" value="1"/>
</dbReference>
<dbReference type="PANTHER" id="PTHR45138">
    <property type="entry name" value="REGULATORY COMPONENTS OF SENSORY TRANSDUCTION SYSTEM"/>
    <property type="match status" value="1"/>
</dbReference>
<dbReference type="InterPro" id="IPR013783">
    <property type="entry name" value="Ig-like_fold"/>
</dbReference>
<dbReference type="InterPro" id="IPR011123">
    <property type="entry name" value="Y_Y_Y"/>
</dbReference>
<dbReference type="InterPro" id="IPR015943">
    <property type="entry name" value="WD40/YVTN_repeat-like_dom_sf"/>
</dbReference>
<dbReference type="AlphaFoldDB" id="A0AAW7Z1U4"/>
<keyword evidence="3" id="KW-0472">Membrane</keyword>
<feature type="domain" description="GGDEF" evidence="4">
    <location>
        <begin position="860"/>
        <end position="999"/>
    </location>
</feature>
<dbReference type="Proteomes" id="UP001170717">
    <property type="component" value="Unassembled WGS sequence"/>
</dbReference>
<evidence type="ECO:0000256" key="3">
    <source>
        <dbReference type="SAM" id="Phobius"/>
    </source>
</evidence>
<dbReference type="SUPFAM" id="SSF55073">
    <property type="entry name" value="Nucleotide cyclase"/>
    <property type="match status" value="1"/>
</dbReference>
<dbReference type="GO" id="GO:1902201">
    <property type="term" value="P:negative regulation of bacterial-type flagellum-dependent cell motility"/>
    <property type="evidence" value="ECO:0007669"/>
    <property type="project" value="TreeGrafter"/>
</dbReference>
<accession>A0AAW7Z1U4</accession>
<dbReference type="Pfam" id="PF00990">
    <property type="entry name" value="GGDEF"/>
    <property type="match status" value="1"/>
</dbReference>
<evidence type="ECO:0000259" key="4">
    <source>
        <dbReference type="PROSITE" id="PS50887"/>
    </source>
</evidence>
<dbReference type="EC" id="2.7.7.65" evidence="2"/>
<dbReference type="InterPro" id="IPR011110">
    <property type="entry name" value="Reg_prop"/>
</dbReference>
<evidence type="ECO:0000256" key="1">
    <source>
        <dbReference type="ARBA" id="ARBA00001946"/>
    </source>
</evidence>
<dbReference type="SMART" id="SM00267">
    <property type="entry name" value="GGDEF"/>
    <property type="match status" value="1"/>
</dbReference>
<feature type="transmembrane region" description="Helical" evidence="3">
    <location>
        <begin position="751"/>
        <end position="776"/>
    </location>
</feature>
<dbReference type="InterPro" id="IPR050469">
    <property type="entry name" value="Diguanylate_Cyclase"/>
</dbReference>
<dbReference type="NCBIfam" id="TIGR00254">
    <property type="entry name" value="GGDEF"/>
    <property type="match status" value="1"/>
</dbReference>